<dbReference type="InterPro" id="IPR011009">
    <property type="entry name" value="Kinase-like_dom_sf"/>
</dbReference>
<keyword evidence="14" id="KW-1185">Reference proteome</keyword>
<feature type="binding site" evidence="9">
    <location>
        <position position="221"/>
    </location>
    <ligand>
        <name>ATP</name>
        <dbReference type="ChEBI" id="CHEBI:30616"/>
    </ligand>
</feature>
<dbReference type="Pfam" id="PF00168">
    <property type="entry name" value="C2"/>
    <property type="match status" value="1"/>
</dbReference>
<keyword evidence="5" id="KW-0418">Kinase</keyword>
<dbReference type="FunFam" id="3.30.200.20:FF:000465">
    <property type="entry name" value="Cysteine-rich receptor-like protein kinase 6"/>
    <property type="match status" value="1"/>
</dbReference>
<dbReference type="SUPFAM" id="SSF56112">
    <property type="entry name" value="Protein kinase-like (PK-like)"/>
    <property type="match status" value="1"/>
</dbReference>
<keyword evidence="4 9" id="KW-0547">Nucleotide-binding</keyword>
<dbReference type="Gene3D" id="3.30.200.20">
    <property type="entry name" value="Phosphorylase Kinase, domain 1"/>
    <property type="match status" value="1"/>
</dbReference>
<evidence type="ECO:0000259" key="12">
    <source>
        <dbReference type="PROSITE" id="PS50011"/>
    </source>
</evidence>
<evidence type="ECO:0000313" key="13">
    <source>
        <dbReference type="EnsemblPlants" id="TuG1812G0200006144.01.T01"/>
    </source>
</evidence>
<evidence type="ECO:0000256" key="7">
    <source>
        <dbReference type="ARBA" id="ARBA00047899"/>
    </source>
</evidence>
<keyword evidence="2 10" id="KW-0723">Serine/threonine-protein kinase</keyword>
<evidence type="ECO:0000256" key="6">
    <source>
        <dbReference type="ARBA" id="ARBA00022840"/>
    </source>
</evidence>
<dbReference type="AlphaFoldDB" id="A0A8R7TPD2"/>
<dbReference type="InterPro" id="IPR017441">
    <property type="entry name" value="Protein_kinase_ATP_BS"/>
</dbReference>
<dbReference type="PROSITE" id="PS50004">
    <property type="entry name" value="C2"/>
    <property type="match status" value="1"/>
</dbReference>
<reference evidence="14" key="1">
    <citation type="journal article" date="2013" name="Nature">
        <title>Draft genome of the wheat A-genome progenitor Triticum urartu.</title>
        <authorList>
            <person name="Ling H.Q."/>
            <person name="Zhao S."/>
            <person name="Liu D."/>
            <person name="Wang J."/>
            <person name="Sun H."/>
            <person name="Zhang C."/>
            <person name="Fan H."/>
            <person name="Li D."/>
            <person name="Dong L."/>
            <person name="Tao Y."/>
            <person name="Gao C."/>
            <person name="Wu H."/>
            <person name="Li Y."/>
            <person name="Cui Y."/>
            <person name="Guo X."/>
            <person name="Zheng S."/>
            <person name="Wang B."/>
            <person name="Yu K."/>
            <person name="Liang Q."/>
            <person name="Yang W."/>
            <person name="Lou X."/>
            <person name="Chen J."/>
            <person name="Feng M."/>
            <person name="Jian J."/>
            <person name="Zhang X."/>
            <person name="Luo G."/>
            <person name="Jiang Y."/>
            <person name="Liu J."/>
            <person name="Wang Z."/>
            <person name="Sha Y."/>
            <person name="Zhang B."/>
            <person name="Wu H."/>
            <person name="Tang D."/>
            <person name="Shen Q."/>
            <person name="Xue P."/>
            <person name="Zou S."/>
            <person name="Wang X."/>
            <person name="Liu X."/>
            <person name="Wang F."/>
            <person name="Yang Y."/>
            <person name="An X."/>
            <person name="Dong Z."/>
            <person name="Zhang K."/>
            <person name="Zhang X."/>
            <person name="Luo M.C."/>
            <person name="Dvorak J."/>
            <person name="Tong Y."/>
            <person name="Wang J."/>
            <person name="Yang H."/>
            <person name="Li Z."/>
            <person name="Wang D."/>
            <person name="Zhang A."/>
            <person name="Wang J."/>
        </authorList>
    </citation>
    <scope>NUCLEOTIDE SEQUENCE</scope>
    <source>
        <strain evidence="14">cv. G1812</strain>
    </source>
</reference>
<evidence type="ECO:0000256" key="5">
    <source>
        <dbReference type="ARBA" id="ARBA00022777"/>
    </source>
</evidence>
<dbReference type="FunFam" id="1.10.510.10:FF:001023">
    <property type="entry name" value="Os07g0541700 protein"/>
    <property type="match status" value="1"/>
</dbReference>
<dbReference type="Proteomes" id="UP000015106">
    <property type="component" value="Chromosome 2"/>
</dbReference>
<dbReference type="PANTHER" id="PTHR45707">
    <property type="entry name" value="C2 CALCIUM/LIPID-BINDING PLANT PHOSPHORIBOSYLTRANSFERASE FAMILY PROTEIN"/>
    <property type="match status" value="1"/>
</dbReference>
<evidence type="ECO:0000256" key="2">
    <source>
        <dbReference type="ARBA" id="ARBA00022527"/>
    </source>
</evidence>
<dbReference type="SMART" id="SM00239">
    <property type="entry name" value="C2"/>
    <property type="match status" value="1"/>
</dbReference>
<evidence type="ECO:0000256" key="4">
    <source>
        <dbReference type="ARBA" id="ARBA00022741"/>
    </source>
</evidence>
<evidence type="ECO:0000256" key="8">
    <source>
        <dbReference type="ARBA" id="ARBA00048679"/>
    </source>
</evidence>
<feature type="domain" description="Protein kinase" evidence="12">
    <location>
        <begin position="192"/>
        <end position="425"/>
    </location>
</feature>
<evidence type="ECO:0000259" key="11">
    <source>
        <dbReference type="PROSITE" id="PS50004"/>
    </source>
</evidence>
<dbReference type="Gene3D" id="2.60.40.150">
    <property type="entry name" value="C2 domain"/>
    <property type="match status" value="1"/>
</dbReference>
<organism evidence="13 14">
    <name type="scientific">Triticum urartu</name>
    <name type="common">Red wild einkorn</name>
    <name type="synonym">Crithodium urartu</name>
    <dbReference type="NCBI Taxonomy" id="4572"/>
    <lineage>
        <taxon>Eukaryota</taxon>
        <taxon>Viridiplantae</taxon>
        <taxon>Streptophyta</taxon>
        <taxon>Embryophyta</taxon>
        <taxon>Tracheophyta</taxon>
        <taxon>Spermatophyta</taxon>
        <taxon>Magnoliopsida</taxon>
        <taxon>Liliopsida</taxon>
        <taxon>Poales</taxon>
        <taxon>Poaceae</taxon>
        <taxon>BOP clade</taxon>
        <taxon>Pooideae</taxon>
        <taxon>Triticodae</taxon>
        <taxon>Triticeae</taxon>
        <taxon>Triticinae</taxon>
        <taxon>Triticum</taxon>
    </lineage>
</organism>
<accession>A0A8R7TPD2</accession>
<keyword evidence="6 9" id="KW-0067">ATP-binding</keyword>
<protein>
    <recommendedName>
        <fullName evidence="1">non-specific serine/threonine protein kinase</fullName>
        <ecNumber evidence="1">2.7.11.1</ecNumber>
    </recommendedName>
</protein>
<evidence type="ECO:0000256" key="9">
    <source>
        <dbReference type="PROSITE-ProRule" id="PRU10141"/>
    </source>
</evidence>
<keyword evidence="3" id="KW-0808">Transferase</keyword>
<dbReference type="Gramene" id="TuG1812G0200006144.01.T01">
    <property type="protein sequence ID" value="TuG1812G0200006144.01.T01"/>
    <property type="gene ID" value="TuG1812G0200006144.01"/>
</dbReference>
<dbReference type="GO" id="GO:0005524">
    <property type="term" value="F:ATP binding"/>
    <property type="evidence" value="ECO:0007669"/>
    <property type="project" value="UniProtKB-UniRule"/>
</dbReference>
<dbReference type="GO" id="GO:0004674">
    <property type="term" value="F:protein serine/threonine kinase activity"/>
    <property type="evidence" value="ECO:0007669"/>
    <property type="project" value="UniProtKB-KW"/>
</dbReference>
<comment type="catalytic activity">
    <reaction evidence="8">
        <text>L-seryl-[protein] + ATP = O-phospho-L-seryl-[protein] + ADP + H(+)</text>
        <dbReference type="Rhea" id="RHEA:17989"/>
        <dbReference type="Rhea" id="RHEA-COMP:9863"/>
        <dbReference type="Rhea" id="RHEA-COMP:11604"/>
        <dbReference type="ChEBI" id="CHEBI:15378"/>
        <dbReference type="ChEBI" id="CHEBI:29999"/>
        <dbReference type="ChEBI" id="CHEBI:30616"/>
        <dbReference type="ChEBI" id="CHEBI:83421"/>
        <dbReference type="ChEBI" id="CHEBI:456216"/>
        <dbReference type="EC" id="2.7.11.1"/>
    </reaction>
</comment>
<dbReference type="EC" id="2.7.11.1" evidence="1"/>
<dbReference type="SUPFAM" id="SSF49562">
    <property type="entry name" value="C2 domain (Calcium/lipid-binding domain, CaLB)"/>
    <property type="match status" value="1"/>
</dbReference>
<comment type="similarity">
    <text evidence="10">Belongs to the protein kinase superfamily.</text>
</comment>
<dbReference type="InterPro" id="IPR035892">
    <property type="entry name" value="C2_domain_sf"/>
</dbReference>
<dbReference type="SMART" id="SM00220">
    <property type="entry name" value="S_TKc"/>
    <property type="match status" value="1"/>
</dbReference>
<dbReference type="EnsemblPlants" id="TuG1812G0200006144.01.T01">
    <property type="protein sequence ID" value="TuG1812G0200006144.01.T01"/>
    <property type="gene ID" value="TuG1812G0200006144.01"/>
</dbReference>
<proteinExistence type="inferred from homology"/>
<dbReference type="PROSITE" id="PS50011">
    <property type="entry name" value="PROTEIN_KINASE_DOM"/>
    <property type="match status" value="1"/>
</dbReference>
<dbReference type="InterPro" id="IPR000008">
    <property type="entry name" value="C2_dom"/>
</dbReference>
<dbReference type="Gene3D" id="1.10.510.10">
    <property type="entry name" value="Transferase(Phosphotransferase) domain 1"/>
    <property type="match status" value="1"/>
</dbReference>
<name>A0A8R7TPD2_TRIUA</name>
<comment type="catalytic activity">
    <reaction evidence="7">
        <text>L-threonyl-[protein] + ATP = O-phospho-L-threonyl-[protein] + ADP + H(+)</text>
        <dbReference type="Rhea" id="RHEA:46608"/>
        <dbReference type="Rhea" id="RHEA-COMP:11060"/>
        <dbReference type="Rhea" id="RHEA-COMP:11605"/>
        <dbReference type="ChEBI" id="CHEBI:15378"/>
        <dbReference type="ChEBI" id="CHEBI:30013"/>
        <dbReference type="ChEBI" id="CHEBI:30616"/>
        <dbReference type="ChEBI" id="CHEBI:61977"/>
        <dbReference type="ChEBI" id="CHEBI:456216"/>
        <dbReference type="EC" id="2.7.11.1"/>
    </reaction>
</comment>
<sequence>MPRYKLGVEVVGAHGLMPKDSQGPLSARVQLRFDGHRLCTAVRENDLNPVWNERFYFDVSDPSTLDELSLEAYVYHVEKSTEGGDGSSSFLGRVQIACSTIADLSDIVISQYYKLETRLLQKHSLIRCVNGKLGLKLYLATSDSSVKALEPPPHRLMDNVICSFSAPLLQEDQSPTPHDIPLQYLKEITNNFSDERILGQGGYGVVYKGVQQNGEAIAVKKIVSFLMSSQKQFENEVYHLMMLKHRNIVRFVGYCYETKNECLEYKGKYVFAEMVEKLICLEYMPNGSLDKYISDESSGLNWSTRYKIIEGICYGLHHLHTEIDKPIIHLDLKPSNILLDDGMVPKITDFGLSRLFGQQTICTSSRDGTFGYMAPEFLHGGTMTPKSDIFSLGVLILEVITGHRDYPDVTRTPSDDFIELVRKIS</sequence>
<evidence type="ECO:0000256" key="1">
    <source>
        <dbReference type="ARBA" id="ARBA00012513"/>
    </source>
</evidence>
<evidence type="ECO:0000256" key="10">
    <source>
        <dbReference type="RuleBase" id="RU000304"/>
    </source>
</evidence>
<dbReference type="Pfam" id="PF00069">
    <property type="entry name" value="Pkinase"/>
    <property type="match status" value="1"/>
</dbReference>
<feature type="domain" description="C2" evidence="11">
    <location>
        <begin position="1"/>
        <end position="117"/>
    </location>
</feature>
<evidence type="ECO:0000256" key="3">
    <source>
        <dbReference type="ARBA" id="ARBA00022679"/>
    </source>
</evidence>
<evidence type="ECO:0000313" key="14">
    <source>
        <dbReference type="Proteomes" id="UP000015106"/>
    </source>
</evidence>
<dbReference type="PANTHER" id="PTHR45707:SF71">
    <property type="entry name" value="PROTEIN KINASE DOMAIN-CONTAINING PROTEIN"/>
    <property type="match status" value="1"/>
</dbReference>
<reference evidence="13" key="2">
    <citation type="submission" date="2018-03" db="EMBL/GenBank/DDBJ databases">
        <title>The Triticum urartu genome reveals the dynamic nature of wheat genome evolution.</title>
        <authorList>
            <person name="Ling H."/>
            <person name="Ma B."/>
            <person name="Shi X."/>
            <person name="Liu H."/>
            <person name="Dong L."/>
            <person name="Sun H."/>
            <person name="Cao Y."/>
            <person name="Gao Q."/>
            <person name="Zheng S."/>
            <person name="Li Y."/>
            <person name="Yu Y."/>
            <person name="Du H."/>
            <person name="Qi M."/>
            <person name="Li Y."/>
            <person name="Yu H."/>
            <person name="Cui Y."/>
            <person name="Wang N."/>
            <person name="Chen C."/>
            <person name="Wu H."/>
            <person name="Zhao Y."/>
            <person name="Zhang J."/>
            <person name="Li Y."/>
            <person name="Zhou W."/>
            <person name="Zhang B."/>
            <person name="Hu W."/>
            <person name="Eijk M."/>
            <person name="Tang J."/>
            <person name="Witsenboer H."/>
            <person name="Zhao S."/>
            <person name="Li Z."/>
            <person name="Zhang A."/>
            <person name="Wang D."/>
            <person name="Liang C."/>
        </authorList>
    </citation>
    <scope>NUCLEOTIDE SEQUENCE [LARGE SCALE GENOMIC DNA]</scope>
    <source>
        <strain evidence="13">cv. G1812</strain>
    </source>
</reference>
<dbReference type="PROSITE" id="PS00107">
    <property type="entry name" value="PROTEIN_KINASE_ATP"/>
    <property type="match status" value="1"/>
</dbReference>
<dbReference type="InterPro" id="IPR000719">
    <property type="entry name" value="Prot_kinase_dom"/>
</dbReference>
<reference evidence="13" key="3">
    <citation type="submission" date="2022-06" db="UniProtKB">
        <authorList>
            <consortium name="EnsemblPlants"/>
        </authorList>
    </citation>
    <scope>IDENTIFICATION</scope>
</reference>
<dbReference type="PROSITE" id="PS00108">
    <property type="entry name" value="PROTEIN_KINASE_ST"/>
    <property type="match status" value="1"/>
</dbReference>
<dbReference type="InterPro" id="IPR008271">
    <property type="entry name" value="Ser/Thr_kinase_AS"/>
</dbReference>